<dbReference type="Proteomes" id="UP000004535">
    <property type="component" value="Unassembled WGS sequence"/>
</dbReference>
<proteinExistence type="predicted"/>
<comment type="caution">
    <text evidence="1">The sequence shown here is derived from an EMBL/GenBank/DDBJ whole genome shotgun (WGS) entry which is preliminary data.</text>
</comment>
<dbReference type="EMBL" id="ACFC01000002">
    <property type="protein sequence ID" value="EEE08716.1"/>
    <property type="molecule type" value="Genomic_DNA"/>
</dbReference>
<dbReference type="AlphaFoldDB" id="B9BL99"/>
<evidence type="ECO:0000313" key="2">
    <source>
        <dbReference type="Proteomes" id="UP000004535"/>
    </source>
</evidence>
<gene>
    <name evidence="1" type="ORF">BURMUCGD2_5857</name>
</gene>
<sequence>MAVSIIVAVVRKHDATNNRDVVRNNNRDTAYVKATAHRKLA</sequence>
<name>B9BL99_9BURK</name>
<evidence type="ECO:0000313" key="1">
    <source>
        <dbReference type="EMBL" id="EEE08716.1"/>
    </source>
</evidence>
<reference evidence="1 2" key="1">
    <citation type="journal article" date="2012" name="J. Bacteriol.">
        <title>Draft Genome Sequence Determination for Cystic Fibrosis and Chronic Granulomatous Disease Burkholderia multivorans Isolates.</title>
        <authorList>
            <person name="Varga J.J."/>
            <person name="Losada L."/>
            <person name="Zelazny A.M."/>
            <person name="Brinkac L."/>
            <person name="Harkins D."/>
            <person name="Radune D."/>
            <person name="Hostetler J."/>
            <person name="Sampaio E.P."/>
            <person name="Ronning C.M."/>
            <person name="Nierman W.C."/>
            <person name="Greenberg D.E."/>
            <person name="Holland S.M."/>
            <person name="Goldberg J.B."/>
        </authorList>
    </citation>
    <scope>NUCLEOTIDE SEQUENCE [LARGE SCALE GENOMIC DNA]</scope>
    <source>
        <strain evidence="1 2">CGD2</strain>
    </source>
</reference>
<accession>B9BL99</accession>
<organism evidence="1 2">
    <name type="scientific">Burkholderia multivorans CGD2</name>
    <dbReference type="NCBI Taxonomy" id="513052"/>
    <lineage>
        <taxon>Bacteria</taxon>
        <taxon>Pseudomonadati</taxon>
        <taxon>Pseudomonadota</taxon>
        <taxon>Betaproteobacteria</taxon>
        <taxon>Burkholderiales</taxon>
        <taxon>Burkholderiaceae</taxon>
        <taxon>Burkholderia</taxon>
        <taxon>Burkholderia cepacia complex</taxon>
    </lineage>
</organism>
<protein>
    <submittedName>
        <fullName evidence="1">Uncharacterized protein</fullName>
    </submittedName>
</protein>